<dbReference type="Proteomes" id="UP000177588">
    <property type="component" value="Unassembled WGS sequence"/>
</dbReference>
<dbReference type="SUPFAM" id="SSF54928">
    <property type="entry name" value="RNA-binding domain, RBD"/>
    <property type="match status" value="1"/>
</dbReference>
<dbReference type="InterPro" id="IPR052462">
    <property type="entry name" value="SLIRP/GR-RBP-like"/>
</dbReference>
<dbReference type="STRING" id="1802597.A2Z24_02835"/>
<dbReference type="CDD" id="cd21608">
    <property type="entry name" value="RRM2_NsCP33_like"/>
    <property type="match status" value="1"/>
</dbReference>
<dbReference type="InterPro" id="IPR000504">
    <property type="entry name" value="RRM_dom"/>
</dbReference>
<keyword evidence="1" id="KW-0694">RNA-binding</keyword>
<dbReference type="EMBL" id="MHCT01000017">
    <property type="protein sequence ID" value="OGY26025.1"/>
    <property type="molecule type" value="Genomic_DNA"/>
</dbReference>
<dbReference type="InterPro" id="IPR048289">
    <property type="entry name" value="RRM2_NsCP33-like"/>
</dbReference>
<dbReference type="InterPro" id="IPR012677">
    <property type="entry name" value="Nucleotide-bd_a/b_plait_sf"/>
</dbReference>
<evidence type="ECO:0000313" key="3">
    <source>
        <dbReference type="EMBL" id="OGY26025.1"/>
    </source>
</evidence>
<dbReference type="AlphaFoldDB" id="A0A1G1WEA0"/>
<accession>A0A1G1WEA0</accession>
<organism evidence="3 4">
    <name type="scientific">Candidatus Woykebacteria bacterium RBG_16_44_10</name>
    <dbReference type="NCBI Taxonomy" id="1802597"/>
    <lineage>
        <taxon>Bacteria</taxon>
        <taxon>Candidatus Woykeibacteriota</taxon>
    </lineage>
</organism>
<evidence type="ECO:0000256" key="1">
    <source>
        <dbReference type="ARBA" id="ARBA00022884"/>
    </source>
</evidence>
<evidence type="ECO:0000259" key="2">
    <source>
        <dbReference type="PROSITE" id="PS50102"/>
    </source>
</evidence>
<dbReference type="SMART" id="SM00360">
    <property type="entry name" value="RRM"/>
    <property type="match status" value="1"/>
</dbReference>
<dbReference type="PROSITE" id="PS50102">
    <property type="entry name" value="RRM"/>
    <property type="match status" value="1"/>
</dbReference>
<dbReference type="Pfam" id="PF00076">
    <property type="entry name" value="RRM_1"/>
    <property type="match status" value="1"/>
</dbReference>
<sequence length="93" mass="10055">MGKKLFVGGLPYATTGSELEELFGQVGKVESADVITDRNTGRSRGFGFVEMASDDDAAKAIEKLNGNEVGGRNIVVAEARPREEQPEEEKPKE</sequence>
<dbReference type="GO" id="GO:0003723">
    <property type="term" value="F:RNA binding"/>
    <property type="evidence" value="ECO:0007669"/>
    <property type="project" value="UniProtKB-KW"/>
</dbReference>
<reference evidence="3 4" key="1">
    <citation type="journal article" date="2016" name="Nat. Commun.">
        <title>Thousands of microbial genomes shed light on interconnected biogeochemical processes in an aquifer system.</title>
        <authorList>
            <person name="Anantharaman K."/>
            <person name="Brown C.T."/>
            <person name="Hug L.A."/>
            <person name="Sharon I."/>
            <person name="Castelle C.J."/>
            <person name="Probst A.J."/>
            <person name="Thomas B.C."/>
            <person name="Singh A."/>
            <person name="Wilkins M.J."/>
            <person name="Karaoz U."/>
            <person name="Brodie E.L."/>
            <person name="Williams K.H."/>
            <person name="Hubbard S.S."/>
            <person name="Banfield J.F."/>
        </authorList>
    </citation>
    <scope>NUCLEOTIDE SEQUENCE [LARGE SCALE GENOMIC DNA]</scope>
</reference>
<dbReference type="PANTHER" id="PTHR48027">
    <property type="entry name" value="HETEROGENEOUS NUCLEAR RIBONUCLEOPROTEIN 87F-RELATED"/>
    <property type="match status" value="1"/>
</dbReference>
<feature type="domain" description="RRM" evidence="2">
    <location>
        <begin position="3"/>
        <end position="81"/>
    </location>
</feature>
<dbReference type="InterPro" id="IPR035979">
    <property type="entry name" value="RBD_domain_sf"/>
</dbReference>
<evidence type="ECO:0000313" key="4">
    <source>
        <dbReference type="Proteomes" id="UP000177588"/>
    </source>
</evidence>
<proteinExistence type="predicted"/>
<gene>
    <name evidence="3" type="ORF">A2Z24_02835</name>
</gene>
<dbReference type="Gene3D" id="3.30.70.330">
    <property type="match status" value="1"/>
</dbReference>
<comment type="caution">
    <text evidence="3">The sequence shown here is derived from an EMBL/GenBank/DDBJ whole genome shotgun (WGS) entry which is preliminary data.</text>
</comment>
<name>A0A1G1WEA0_9BACT</name>
<protein>
    <submittedName>
        <fullName evidence="3">RNA-binding protein</fullName>
    </submittedName>
</protein>